<keyword evidence="3" id="KW-1185">Reference proteome</keyword>
<organism evidence="2 3">
    <name type="scientific">Mucuna pruriens</name>
    <name type="common">Velvet bean</name>
    <name type="synonym">Dolichos pruriens</name>
    <dbReference type="NCBI Taxonomy" id="157652"/>
    <lineage>
        <taxon>Eukaryota</taxon>
        <taxon>Viridiplantae</taxon>
        <taxon>Streptophyta</taxon>
        <taxon>Embryophyta</taxon>
        <taxon>Tracheophyta</taxon>
        <taxon>Spermatophyta</taxon>
        <taxon>Magnoliopsida</taxon>
        <taxon>eudicotyledons</taxon>
        <taxon>Gunneridae</taxon>
        <taxon>Pentapetalae</taxon>
        <taxon>rosids</taxon>
        <taxon>fabids</taxon>
        <taxon>Fabales</taxon>
        <taxon>Fabaceae</taxon>
        <taxon>Papilionoideae</taxon>
        <taxon>50 kb inversion clade</taxon>
        <taxon>NPAAA clade</taxon>
        <taxon>indigoferoid/millettioid clade</taxon>
        <taxon>Phaseoleae</taxon>
        <taxon>Mucuna</taxon>
    </lineage>
</organism>
<keyword evidence="1" id="KW-1133">Transmembrane helix</keyword>
<dbReference type="OrthoDB" id="264392at2759"/>
<name>A0A371HFX2_MUCPR</name>
<keyword evidence="1" id="KW-0472">Membrane</keyword>
<reference evidence="2" key="1">
    <citation type="submission" date="2018-05" db="EMBL/GenBank/DDBJ databases">
        <title>Draft genome of Mucuna pruriens seed.</title>
        <authorList>
            <person name="Nnadi N.E."/>
            <person name="Vos R."/>
            <person name="Hasami M.H."/>
            <person name="Devisetty U.K."/>
            <person name="Aguiy J.C."/>
        </authorList>
    </citation>
    <scope>NUCLEOTIDE SEQUENCE [LARGE SCALE GENOMIC DNA]</scope>
    <source>
        <strain evidence="2">JCA_2017</strain>
    </source>
</reference>
<dbReference type="STRING" id="157652.A0A371HFX2"/>
<feature type="non-terminal residue" evidence="2">
    <location>
        <position position="1"/>
    </location>
</feature>
<protein>
    <submittedName>
        <fullName evidence="2">Folate-biopterin transporter 1, chloroplastic</fullName>
    </submittedName>
</protein>
<keyword evidence="1" id="KW-0812">Transmembrane</keyword>
<evidence type="ECO:0000313" key="3">
    <source>
        <dbReference type="Proteomes" id="UP000257109"/>
    </source>
</evidence>
<evidence type="ECO:0000313" key="2">
    <source>
        <dbReference type="EMBL" id="RDY01679.1"/>
    </source>
</evidence>
<feature type="transmembrane region" description="Helical" evidence="1">
    <location>
        <begin position="9"/>
        <end position="30"/>
    </location>
</feature>
<gene>
    <name evidence="2" type="ORF">CR513_14964</name>
</gene>
<dbReference type="Proteomes" id="UP000257109">
    <property type="component" value="Unassembled WGS sequence"/>
</dbReference>
<comment type="caution">
    <text evidence="2">The sequence shown here is derived from an EMBL/GenBank/DDBJ whole genome shotgun (WGS) entry which is preliminary data.</text>
</comment>
<dbReference type="AlphaFoldDB" id="A0A371HFX2"/>
<accession>A0A371HFX2</accession>
<proteinExistence type="predicted"/>
<sequence>MFYFTINSLGFTLMVLGRVKLVTSIVSLLGGGHYNVFMKNCISPLVLSTFLLVHLHRMCELSIGTHHDFFLTTRFFDFDLFFHFHNNGNKISFMMVANATKIASVLLVTLVVIIPCLEAGIERNGNDMFRVASSRMDSQMSESGTSKWNLLFSSPSFHYTLYSVAIIFFSSKLKFGSSLARKMMSLSFVIITDSWE</sequence>
<feature type="transmembrane region" description="Helical" evidence="1">
    <location>
        <begin position="156"/>
        <end position="175"/>
    </location>
</feature>
<dbReference type="EMBL" id="QJKJ01002707">
    <property type="protein sequence ID" value="RDY01679.1"/>
    <property type="molecule type" value="Genomic_DNA"/>
</dbReference>
<evidence type="ECO:0000256" key="1">
    <source>
        <dbReference type="SAM" id="Phobius"/>
    </source>
</evidence>
<feature type="transmembrane region" description="Helical" evidence="1">
    <location>
        <begin position="102"/>
        <end position="121"/>
    </location>
</feature>